<feature type="region of interest" description="Disordered" evidence="1">
    <location>
        <begin position="19"/>
        <end position="58"/>
    </location>
</feature>
<organism evidence="2">
    <name type="scientific">Alexandrium catenella</name>
    <name type="common">Red tide dinoflagellate</name>
    <name type="synonym">Gonyaulax catenella</name>
    <dbReference type="NCBI Taxonomy" id="2925"/>
    <lineage>
        <taxon>Eukaryota</taxon>
        <taxon>Sar</taxon>
        <taxon>Alveolata</taxon>
        <taxon>Dinophyceae</taxon>
        <taxon>Gonyaulacales</taxon>
        <taxon>Pyrocystaceae</taxon>
        <taxon>Alexandrium</taxon>
    </lineage>
</organism>
<feature type="compositionally biased region" description="Basic residues" evidence="1">
    <location>
        <begin position="312"/>
        <end position="322"/>
    </location>
</feature>
<name>A0A7S1S5B0_ALECA</name>
<evidence type="ECO:0000256" key="1">
    <source>
        <dbReference type="SAM" id="MobiDB-lite"/>
    </source>
</evidence>
<feature type="compositionally biased region" description="Basic and acidic residues" evidence="1">
    <location>
        <begin position="272"/>
        <end position="286"/>
    </location>
</feature>
<evidence type="ECO:0000313" key="2">
    <source>
        <dbReference type="EMBL" id="CAD9184412.1"/>
    </source>
</evidence>
<proteinExistence type="predicted"/>
<feature type="compositionally biased region" description="Basic and acidic residues" evidence="1">
    <location>
        <begin position="42"/>
        <end position="58"/>
    </location>
</feature>
<feature type="region of interest" description="Disordered" evidence="1">
    <location>
        <begin position="260"/>
        <end position="322"/>
    </location>
</feature>
<feature type="compositionally biased region" description="Basic residues" evidence="1">
    <location>
        <begin position="287"/>
        <end position="303"/>
    </location>
</feature>
<protein>
    <submittedName>
        <fullName evidence="2">Uncharacterized protein</fullName>
    </submittedName>
</protein>
<dbReference type="EMBL" id="HBGE01102611">
    <property type="protein sequence ID" value="CAD9184412.1"/>
    <property type="molecule type" value="Transcribed_RNA"/>
</dbReference>
<sequence>MMPMGFGMPGMMPGMVSPTMAMMPGMQPAPGQPPPPPPPEPEPPKPKKREEKKKVLPMDPEVKELCDHFEISPECSTRLNEEMAKRQDSKPADLARLYELLEDVGSPTCLLELKIEEMQVGEFVGKVVSTREVQALALNFGLGEEATGKLDEMVSRRATRKGEDLVRMEMILEHSRDRNDTVVDYVDQILSGEVKALPDLSEAEDVIKKFKFDKDAQSKLIEVVLARLEDSSRILGRLEVYLELCSKPSAAFAALSGRLLAGGDVPDEPREENDRERDRSDRDRKRSPARRQRSRSRGRHSPPRRSSPQYSRGHRSSPRGRR</sequence>
<feature type="compositionally biased region" description="Low complexity" evidence="1">
    <location>
        <begin position="19"/>
        <end position="29"/>
    </location>
</feature>
<gene>
    <name evidence="2" type="ORF">ACAT0790_LOCUS61184</name>
</gene>
<reference evidence="2" key="1">
    <citation type="submission" date="2021-01" db="EMBL/GenBank/DDBJ databases">
        <authorList>
            <person name="Corre E."/>
            <person name="Pelletier E."/>
            <person name="Niang G."/>
            <person name="Scheremetjew M."/>
            <person name="Finn R."/>
            <person name="Kale V."/>
            <person name="Holt S."/>
            <person name="Cochrane G."/>
            <person name="Meng A."/>
            <person name="Brown T."/>
            <person name="Cohen L."/>
        </authorList>
    </citation>
    <scope>NUCLEOTIDE SEQUENCE</scope>
    <source>
        <strain evidence="2">OF101</strain>
    </source>
</reference>
<feature type="compositionally biased region" description="Pro residues" evidence="1">
    <location>
        <begin position="30"/>
        <end position="41"/>
    </location>
</feature>
<dbReference type="AlphaFoldDB" id="A0A7S1S5B0"/>
<accession>A0A7S1S5B0</accession>